<name>A0ABV9Z5N4_9HYPH</name>
<feature type="transmembrane region" description="Helical" evidence="1">
    <location>
        <begin position="31"/>
        <end position="48"/>
    </location>
</feature>
<proteinExistence type="predicted"/>
<protein>
    <submittedName>
        <fullName evidence="2">Uncharacterized protein</fullName>
    </submittedName>
</protein>
<keyword evidence="1" id="KW-1133">Transmembrane helix</keyword>
<feature type="transmembrane region" description="Helical" evidence="1">
    <location>
        <begin position="7"/>
        <end position="25"/>
    </location>
</feature>
<reference evidence="3" key="1">
    <citation type="journal article" date="2019" name="Int. J. Syst. Evol. Microbiol.">
        <title>The Global Catalogue of Microorganisms (GCM) 10K type strain sequencing project: providing services to taxonomists for standard genome sequencing and annotation.</title>
        <authorList>
            <consortium name="The Broad Institute Genomics Platform"/>
            <consortium name="The Broad Institute Genome Sequencing Center for Infectious Disease"/>
            <person name="Wu L."/>
            <person name="Ma J."/>
        </authorList>
    </citation>
    <scope>NUCLEOTIDE SEQUENCE [LARGE SCALE GENOMIC DNA]</scope>
    <source>
        <strain evidence="3">CGMCC 1.16444</strain>
    </source>
</reference>
<evidence type="ECO:0000313" key="2">
    <source>
        <dbReference type="EMBL" id="MFC5069452.1"/>
    </source>
</evidence>
<keyword evidence="1" id="KW-0812">Transmembrane</keyword>
<accession>A0ABV9Z5N4</accession>
<organism evidence="2 3">
    <name type="scientific">Flaviflagellibacter deserti</name>
    <dbReference type="NCBI Taxonomy" id="2267266"/>
    <lineage>
        <taxon>Bacteria</taxon>
        <taxon>Pseudomonadati</taxon>
        <taxon>Pseudomonadota</taxon>
        <taxon>Alphaproteobacteria</taxon>
        <taxon>Hyphomicrobiales</taxon>
        <taxon>Flaviflagellibacter</taxon>
    </lineage>
</organism>
<keyword evidence="1" id="KW-0472">Membrane</keyword>
<gene>
    <name evidence="2" type="ORF">ACFPFW_15650</name>
</gene>
<sequence length="56" mass="6119">MMLQHLLSVLAFALLCAFLGVLISYVPRLDLGSVLVVCVVLCGYDLFVHRTPDGAR</sequence>
<evidence type="ECO:0000256" key="1">
    <source>
        <dbReference type="SAM" id="Phobius"/>
    </source>
</evidence>
<dbReference type="EMBL" id="JBHSJF010000008">
    <property type="protein sequence ID" value="MFC5069452.1"/>
    <property type="molecule type" value="Genomic_DNA"/>
</dbReference>
<keyword evidence="3" id="KW-1185">Reference proteome</keyword>
<dbReference type="Proteomes" id="UP001595796">
    <property type="component" value="Unassembled WGS sequence"/>
</dbReference>
<evidence type="ECO:0000313" key="3">
    <source>
        <dbReference type="Proteomes" id="UP001595796"/>
    </source>
</evidence>
<dbReference type="RefSeq" id="WP_162799772.1">
    <property type="nucleotide sequence ID" value="NZ_JBHSJF010000008.1"/>
</dbReference>
<comment type="caution">
    <text evidence="2">The sequence shown here is derived from an EMBL/GenBank/DDBJ whole genome shotgun (WGS) entry which is preliminary data.</text>
</comment>